<dbReference type="KEGG" id="ipu:108273081"/>
<evidence type="ECO:0000256" key="1">
    <source>
        <dbReference type="SAM" id="MobiDB-lite"/>
    </source>
</evidence>
<organism evidence="3 4">
    <name type="scientific">Ictalurus punctatus</name>
    <name type="common">Channel catfish</name>
    <name type="synonym">Silurus punctatus</name>
    <dbReference type="NCBI Taxonomy" id="7998"/>
    <lineage>
        <taxon>Eukaryota</taxon>
        <taxon>Metazoa</taxon>
        <taxon>Chordata</taxon>
        <taxon>Craniata</taxon>
        <taxon>Vertebrata</taxon>
        <taxon>Euteleostomi</taxon>
        <taxon>Actinopterygii</taxon>
        <taxon>Neopterygii</taxon>
        <taxon>Teleostei</taxon>
        <taxon>Ostariophysi</taxon>
        <taxon>Siluriformes</taxon>
        <taxon>Ictaluridae</taxon>
        <taxon>Ictalurus</taxon>
    </lineage>
</organism>
<feature type="region of interest" description="Disordered" evidence="1">
    <location>
        <begin position="76"/>
        <end position="107"/>
    </location>
</feature>
<dbReference type="Pfam" id="PF15932">
    <property type="entry name" value="DUF4748"/>
    <property type="match status" value="1"/>
</dbReference>
<protein>
    <submittedName>
        <fullName evidence="4">DUF4748 domain-containing protein isoform X1</fullName>
    </submittedName>
</protein>
<keyword evidence="2" id="KW-0472">Membrane</keyword>
<name>A0A2D0S4A8_ICTPU</name>
<dbReference type="STRING" id="7998.ENSIPUP00000032357"/>
<accession>A0A2D0S4A8</accession>
<dbReference type="Proteomes" id="UP000221080">
    <property type="component" value="Chromosome 12"/>
</dbReference>
<proteinExistence type="predicted"/>
<reference evidence="3" key="1">
    <citation type="journal article" date="2016" name="Nat. Commun.">
        <title>The channel catfish genome sequence provides insights into the evolution of scale formation in teleosts.</title>
        <authorList>
            <person name="Liu Z."/>
            <person name="Liu S."/>
            <person name="Yao J."/>
            <person name="Bao L."/>
            <person name="Zhang J."/>
            <person name="Li Y."/>
            <person name="Jiang C."/>
            <person name="Sun L."/>
            <person name="Wang R."/>
            <person name="Zhang Y."/>
            <person name="Zhou T."/>
            <person name="Zeng Q."/>
            <person name="Fu Q."/>
            <person name="Gao S."/>
            <person name="Li N."/>
            <person name="Koren S."/>
            <person name="Jiang Y."/>
            <person name="Zimin A."/>
            <person name="Xu P."/>
            <person name="Phillippy A.M."/>
            <person name="Geng X."/>
            <person name="Song L."/>
            <person name="Sun F."/>
            <person name="Li C."/>
            <person name="Wang X."/>
            <person name="Chen A."/>
            <person name="Jin Y."/>
            <person name="Yuan Z."/>
            <person name="Yang Y."/>
            <person name="Tan S."/>
            <person name="Peatman E."/>
            <person name="Lu J."/>
            <person name="Qin Z."/>
            <person name="Dunham R."/>
            <person name="Li Z."/>
            <person name="Sonstegard T."/>
            <person name="Feng J."/>
            <person name="Danzmann R.G."/>
            <person name="Schroeder S."/>
            <person name="Scheffler B."/>
            <person name="Duke M.V."/>
            <person name="Ballard L."/>
            <person name="Kucuktas H."/>
            <person name="Kaltenboeck L."/>
            <person name="Liu H."/>
            <person name="Armbruster J."/>
            <person name="Xie Y."/>
            <person name="Kirby M.L."/>
            <person name="Tian Y."/>
            <person name="Flanagan M.E."/>
            <person name="Mu W."/>
            <person name="Waldbieser G.C."/>
        </authorList>
    </citation>
    <scope>NUCLEOTIDE SEQUENCE [LARGE SCALE GENOMIC DNA]</scope>
    <source>
        <strain evidence="3">SDA103</strain>
    </source>
</reference>
<keyword evidence="2" id="KW-1133">Transmembrane helix</keyword>
<reference evidence="4" key="2">
    <citation type="submission" date="2025-08" db="UniProtKB">
        <authorList>
            <consortium name="RefSeq"/>
        </authorList>
    </citation>
    <scope>IDENTIFICATION</scope>
    <source>
        <tissue evidence="4">Blood</tissue>
    </source>
</reference>
<keyword evidence="3" id="KW-1185">Reference proteome</keyword>
<feature type="compositionally biased region" description="Basic and acidic residues" evidence="1">
    <location>
        <begin position="155"/>
        <end position="167"/>
    </location>
</feature>
<evidence type="ECO:0000313" key="4">
    <source>
        <dbReference type="RefSeq" id="XP_017337557.1"/>
    </source>
</evidence>
<evidence type="ECO:0000256" key="2">
    <source>
        <dbReference type="SAM" id="Phobius"/>
    </source>
</evidence>
<evidence type="ECO:0000313" key="3">
    <source>
        <dbReference type="Proteomes" id="UP000221080"/>
    </source>
</evidence>
<feature type="region of interest" description="Disordered" evidence="1">
    <location>
        <begin position="150"/>
        <end position="173"/>
    </location>
</feature>
<dbReference type="InterPro" id="IPR031833">
    <property type="entry name" value="DUF4748"/>
</dbReference>
<gene>
    <name evidence="4" type="primary">si:ch73-71c20.5</name>
</gene>
<dbReference type="GeneID" id="108273081"/>
<dbReference type="RefSeq" id="XP_017337557.1">
    <property type="nucleotide sequence ID" value="XM_017482068.3"/>
</dbReference>
<feature type="compositionally biased region" description="Basic and acidic residues" evidence="1">
    <location>
        <begin position="77"/>
        <end position="94"/>
    </location>
</feature>
<keyword evidence="2" id="KW-0812">Transmembrane</keyword>
<feature type="transmembrane region" description="Helical" evidence="2">
    <location>
        <begin position="116"/>
        <end position="135"/>
    </location>
</feature>
<dbReference type="OMA" id="NKMAAPC"/>
<sequence>MCMCVKYPDVPNKMAAPCRRLVRSVIEAGLQYFPSGNLCLKTADAQSLTCFRPQRCVLQHRALHCSSSLLLNSTKTDAAKTTEPANDREKKGEQEGEEDSGPEYIPKRKAKNPMKVIGYAWIIGLPTGIIGFILAKRQVDKNRLQQLKIRQRMKKSNEGEYERERYKPAAGMQ</sequence>
<dbReference type="AlphaFoldDB" id="A0A2D0S4A8"/>
<dbReference type="OrthoDB" id="6706212at2759"/>